<evidence type="ECO:0000256" key="4">
    <source>
        <dbReference type="ARBA" id="ARBA00022679"/>
    </source>
</evidence>
<evidence type="ECO:0000256" key="8">
    <source>
        <dbReference type="SAM" id="MobiDB-lite"/>
    </source>
</evidence>
<dbReference type="InterPro" id="IPR011102">
    <property type="entry name" value="Sig_transdc_His_kinase_HWE"/>
</dbReference>
<name>A0ABX0UV78_9HYPH</name>
<proteinExistence type="predicted"/>
<sequence>MSHGLSSPSSGVGAVITQELGLRPRRRSDPRKETSALQDLARQMLERPDAFLPYLVAVAMEVSEAHSAGISLHEPDAPEGDVFRWHFLKGACAPFIGRTTPRGASPCGLCLDEGGPVLIAYPEQFYSSYAMPDIVSYEALLVPIYKGGKEPLGALWVISHDERRRFDGGDAQVLTELASFAGIAIKMIRDAHALKEALAMQEILTREMRHRISNILTVAGGLVSASARTAGSPQEMAASVRGRLEALGRAQALVHRVERHADDGAPASFASQLRALVKVIAAPYCGDGRGVVLEEPEEEPSDTFSIGQGALTALGLILHELATNAAKYGALSAATGQVTVMWRREGESCVLTWRESGGPPVAAAPTETGFGSSLIRRTVTGQLGGSIALDWPPEGLRVDIRMAAKALSR</sequence>
<dbReference type="InterPro" id="IPR036890">
    <property type="entry name" value="HATPase_C_sf"/>
</dbReference>
<accession>A0ABX0UV78</accession>
<comment type="catalytic activity">
    <reaction evidence="1">
        <text>ATP + protein L-histidine = ADP + protein N-phospho-L-histidine.</text>
        <dbReference type="EC" id="2.7.13.3"/>
    </reaction>
</comment>
<gene>
    <name evidence="10" type="ORF">FHS82_000680</name>
</gene>
<organism evidence="10 11">
    <name type="scientific">Pseudochelatococcus lubricantis</name>
    <dbReference type="NCBI Taxonomy" id="1538102"/>
    <lineage>
        <taxon>Bacteria</taxon>
        <taxon>Pseudomonadati</taxon>
        <taxon>Pseudomonadota</taxon>
        <taxon>Alphaproteobacteria</taxon>
        <taxon>Hyphomicrobiales</taxon>
        <taxon>Chelatococcaceae</taxon>
        <taxon>Pseudochelatococcus</taxon>
    </lineage>
</organism>
<feature type="compositionally biased region" description="Polar residues" evidence="8">
    <location>
        <begin position="1"/>
        <end position="10"/>
    </location>
</feature>
<dbReference type="RefSeq" id="WP_166948692.1">
    <property type="nucleotide sequence ID" value="NZ_JAASQI010000001.1"/>
</dbReference>
<dbReference type="Pfam" id="PF07536">
    <property type="entry name" value="HWE_HK"/>
    <property type="match status" value="1"/>
</dbReference>
<dbReference type="EMBL" id="JAASQI010000001">
    <property type="protein sequence ID" value="NIJ56867.1"/>
    <property type="molecule type" value="Genomic_DNA"/>
</dbReference>
<keyword evidence="3" id="KW-0597">Phosphoprotein</keyword>
<dbReference type="Gene3D" id="3.30.450.40">
    <property type="match status" value="1"/>
</dbReference>
<feature type="domain" description="Signal transduction histidine kinase HWE region" evidence="9">
    <location>
        <begin position="207"/>
        <end position="297"/>
    </location>
</feature>
<reference evidence="10 11" key="1">
    <citation type="submission" date="2020-03" db="EMBL/GenBank/DDBJ databases">
        <title>Genomic Encyclopedia of Type Strains, Phase IV (KMG-IV): sequencing the most valuable type-strain genomes for metagenomic binning, comparative biology and taxonomic classification.</title>
        <authorList>
            <person name="Goeker M."/>
        </authorList>
    </citation>
    <scope>NUCLEOTIDE SEQUENCE [LARGE SCALE GENOMIC DNA]</scope>
    <source>
        <strain evidence="10 11">DSM 103870</strain>
    </source>
</reference>
<evidence type="ECO:0000259" key="9">
    <source>
        <dbReference type="SMART" id="SM00911"/>
    </source>
</evidence>
<evidence type="ECO:0000313" key="10">
    <source>
        <dbReference type="EMBL" id="NIJ56867.1"/>
    </source>
</evidence>
<evidence type="ECO:0000256" key="6">
    <source>
        <dbReference type="ARBA" id="ARBA00022777"/>
    </source>
</evidence>
<dbReference type="PANTHER" id="PTHR41523">
    <property type="entry name" value="TWO-COMPONENT SYSTEM SENSOR PROTEIN"/>
    <property type="match status" value="1"/>
</dbReference>
<protein>
    <recommendedName>
        <fullName evidence="2">histidine kinase</fullName>
        <ecNumber evidence="2">2.7.13.3</ecNumber>
    </recommendedName>
</protein>
<dbReference type="EC" id="2.7.13.3" evidence="2"/>
<keyword evidence="4" id="KW-0808">Transferase</keyword>
<dbReference type="Gene3D" id="3.30.565.10">
    <property type="entry name" value="Histidine kinase-like ATPase, C-terminal domain"/>
    <property type="match status" value="1"/>
</dbReference>
<keyword evidence="11" id="KW-1185">Reference proteome</keyword>
<evidence type="ECO:0000313" key="11">
    <source>
        <dbReference type="Proteomes" id="UP001429580"/>
    </source>
</evidence>
<keyword evidence="6 10" id="KW-0418">Kinase</keyword>
<evidence type="ECO:0000256" key="7">
    <source>
        <dbReference type="ARBA" id="ARBA00022840"/>
    </source>
</evidence>
<dbReference type="SUPFAM" id="SSF55874">
    <property type="entry name" value="ATPase domain of HSP90 chaperone/DNA topoisomerase II/histidine kinase"/>
    <property type="match status" value="1"/>
</dbReference>
<dbReference type="SUPFAM" id="SSF55781">
    <property type="entry name" value="GAF domain-like"/>
    <property type="match status" value="1"/>
</dbReference>
<dbReference type="Pfam" id="PF13185">
    <property type="entry name" value="GAF_2"/>
    <property type="match status" value="1"/>
</dbReference>
<dbReference type="Proteomes" id="UP001429580">
    <property type="component" value="Unassembled WGS sequence"/>
</dbReference>
<comment type="caution">
    <text evidence="10">The sequence shown here is derived from an EMBL/GenBank/DDBJ whole genome shotgun (WGS) entry which is preliminary data.</text>
</comment>
<evidence type="ECO:0000256" key="5">
    <source>
        <dbReference type="ARBA" id="ARBA00022741"/>
    </source>
</evidence>
<dbReference type="SMART" id="SM00911">
    <property type="entry name" value="HWE_HK"/>
    <property type="match status" value="1"/>
</dbReference>
<dbReference type="InterPro" id="IPR003018">
    <property type="entry name" value="GAF"/>
</dbReference>
<dbReference type="InterPro" id="IPR029016">
    <property type="entry name" value="GAF-like_dom_sf"/>
</dbReference>
<evidence type="ECO:0000256" key="1">
    <source>
        <dbReference type="ARBA" id="ARBA00000085"/>
    </source>
</evidence>
<keyword evidence="7" id="KW-0067">ATP-binding</keyword>
<evidence type="ECO:0000256" key="3">
    <source>
        <dbReference type="ARBA" id="ARBA00022553"/>
    </source>
</evidence>
<feature type="region of interest" description="Disordered" evidence="8">
    <location>
        <begin position="1"/>
        <end position="33"/>
    </location>
</feature>
<dbReference type="GO" id="GO:0016301">
    <property type="term" value="F:kinase activity"/>
    <property type="evidence" value="ECO:0007669"/>
    <property type="project" value="UniProtKB-KW"/>
</dbReference>
<dbReference type="PANTHER" id="PTHR41523:SF8">
    <property type="entry name" value="ETHYLENE RESPONSE SENSOR PROTEIN"/>
    <property type="match status" value="1"/>
</dbReference>
<keyword evidence="5" id="KW-0547">Nucleotide-binding</keyword>
<evidence type="ECO:0000256" key="2">
    <source>
        <dbReference type="ARBA" id="ARBA00012438"/>
    </source>
</evidence>